<evidence type="ECO:0000313" key="3">
    <source>
        <dbReference type="Proteomes" id="UP000177126"/>
    </source>
</evidence>
<feature type="transmembrane region" description="Helical" evidence="1">
    <location>
        <begin position="33"/>
        <end position="60"/>
    </location>
</feature>
<name>A0A1G2FVI9_9BACT</name>
<protein>
    <submittedName>
        <fullName evidence="2">Uncharacterized protein</fullName>
    </submittedName>
</protein>
<keyword evidence="1" id="KW-1133">Transmembrane helix</keyword>
<sequence>MKKFFSLLTLSGICCFIFYFLLTFSVIVRPMGYGILIALMVCGAAGLLVFYEAFYALYGACRKWLAERRRLKKLERATARLPLQCRPAKTSLSKSKKAVSRC</sequence>
<proteinExistence type="predicted"/>
<reference evidence="2 3" key="1">
    <citation type="journal article" date="2016" name="Nat. Commun.">
        <title>Thousands of microbial genomes shed light on interconnected biogeochemical processes in an aquifer system.</title>
        <authorList>
            <person name="Anantharaman K."/>
            <person name="Brown C.T."/>
            <person name="Hug L.A."/>
            <person name="Sharon I."/>
            <person name="Castelle C.J."/>
            <person name="Probst A.J."/>
            <person name="Thomas B.C."/>
            <person name="Singh A."/>
            <person name="Wilkins M.J."/>
            <person name="Karaoz U."/>
            <person name="Brodie E.L."/>
            <person name="Williams K.H."/>
            <person name="Hubbard S.S."/>
            <person name="Banfield J.F."/>
        </authorList>
    </citation>
    <scope>NUCLEOTIDE SEQUENCE [LARGE SCALE GENOMIC DNA]</scope>
</reference>
<evidence type="ECO:0000256" key="1">
    <source>
        <dbReference type="SAM" id="Phobius"/>
    </source>
</evidence>
<accession>A0A1G2FVI9</accession>
<dbReference type="EMBL" id="MHNF01000007">
    <property type="protein sequence ID" value="OGZ41827.1"/>
    <property type="molecule type" value="Genomic_DNA"/>
</dbReference>
<evidence type="ECO:0000313" key="2">
    <source>
        <dbReference type="EMBL" id="OGZ41827.1"/>
    </source>
</evidence>
<dbReference type="Proteomes" id="UP000177126">
    <property type="component" value="Unassembled WGS sequence"/>
</dbReference>
<comment type="caution">
    <text evidence="2">The sequence shown here is derived from an EMBL/GenBank/DDBJ whole genome shotgun (WGS) entry which is preliminary data.</text>
</comment>
<dbReference type="AlphaFoldDB" id="A0A1G2FVI9"/>
<keyword evidence="1" id="KW-0812">Transmembrane</keyword>
<organism evidence="2 3">
    <name type="scientific">Candidatus Portnoybacteria bacterium RIFCSPLOWO2_02_FULL_39_11</name>
    <dbReference type="NCBI Taxonomy" id="1802001"/>
    <lineage>
        <taxon>Bacteria</taxon>
        <taxon>Candidatus Portnoyibacteriota</taxon>
    </lineage>
</organism>
<feature type="transmembrane region" description="Helical" evidence="1">
    <location>
        <begin position="7"/>
        <end position="27"/>
    </location>
</feature>
<gene>
    <name evidence="2" type="ORF">A3B04_03130</name>
</gene>
<keyword evidence="1" id="KW-0472">Membrane</keyword>